<reference evidence="1" key="1">
    <citation type="journal article" date="2014" name="Genome Announc.">
        <title>Draft Genome Sequences of Two Lactobacillus Strains, L. farraginis JCM 14108T and L. composti JCM 14202T, Isolated from Compost of Distilled Shochu Residue.</title>
        <authorList>
            <person name="Yuki M."/>
            <person name="Oshima K."/>
            <person name="Suda W."/>
            <person name="Kitahara M."/>
            <person name="Kitamura K."/>
            <person name="Iida T."/>
            <person name="Hattori M."/>
            <person name="Ohkuma M."/>
        </authorList>
    </citation>
    <scope>NUCLEOTIDE SEQUENCE [LARGE SCALE GENOMIC DNA]</scope>
    <source>
        <strain evidence="1">JCM 14108</strain>
    </source>
</reference>
<evidence type="ECO:0000313" key="2">
    <source>
        <dbReference type="Proteomes" id="UP000019488"/>
    </source>
</evidence>
<accession>X0PEP4</accession>
<dbReference type="STRING" id="1423743.FD41_GL002210"/>
<dbReference type="Proteomes" id="UP000019488">
    <property type="component" value="Unassembled WGS sequence"/>
</dbReference>
<dbReference type="eggNOG" id="ENOG5030682">
    <property type="taxonomic scope" value="Bacteria"/>
</dbReference>
<evidence type="ECO:0000313" key="1">
    <source>
        <dbReference type="EMBL" id="GAF35177.1"/>
    </source>
</evidence>
<name>X0PEP4_9LACO</name>
<protein>
    <submittedName>
        <fullName evidence="1">Uncharacterized protein</fullName>
    </submittedName>
</protein>
<sequence>MGILASALLINLMLISIINQKHPDEALFWRSFQTCWSRTQQQAIAKHCKYEVLIEAGQGQIAFIPYQASLKKQILQCPRQIRPHNTRRLFINPDGYSSPTTVYWQADGGKRIYLQKIQLGWSGFKVEQK</sequence>
<proteinExistence type="predicted"/>
<gene>
    <name evidence="1" type="ORF">JCM14108_53</name>
</gene>
<organism evidence="1 2">
    <name type="scientific">Lentilactobacillus farraginis DSM 18382 = JCM 14108</name>
    <dbReference type="NCBI Taxonomy" id="1423743"/>
    <lineage>
        <taxon>Bacteria</taxon>
        <taxon>Bacillati</taxon>
        <taxon>Bacillota</taxon>
        <taxon>Bacilli</taxon>
        <taxon>Lactobacillales</taxon>
        <taxon>Lactobacillaceae</taxon>
        <taxon>Lentilactobacillus</taxon>
    </lineage>
</organism>
<comment type="caution">
    <text evidence="1">The sequence shown here is derived from an EMBL/GenBank/DDBJ whole genome shotgun (WGS) entry which is preliminary data.</text>
</comment>
<dbReference type="AlphaFoldDB" id="X0PEP4"/>
<dbReference type="EMBL" id="BAKI01000001">
    <property type="protein sequence ID" value="GAF35177.1"/>
    <property type="molecule type" value="Genomic_DNA"/>
</dbReference>